<name>A0A1I1B2J4_9PSEU</name>
<proteinExistence type="predicted"/>
<organism evidence="21 22">
    <name type="scientific">Amycolatopsis marina</name>
    <dbReference type="NCBI Taxonomy" id="490629"/>
    <lineage>
        <taxon>Bacteria</taxon>
        <taxon>Bacillati</taxon>
        <taxon>Actinomycetota</taxon>
        <taxon>Actinomycetes</taxon>
        <taxon>Pseudonocardiales</taxon>
        <taxon>Pseudonocardiaceae</taxon>
        <taxon>Amycolatopsis</taxon>
    </lineage>
</organism>
<comment type="catalytic activity">
    <reaction evidence="15">
        <text>(2E)-dodecenoyl-CoA + NADPH + H(+) = dodecanoyl-CoA + NADP(+)</text>
        <dbReference type="Rhea" id="RHEA:44964"/>
        <dbReference type="ChEBI" id="CHEBI:15378"/>
        <dbReference type="ChEBI" id="CHEBI:57330"/>
        <dbReference type="ChEBI" id="CHEBI:57375"/>
        <dbReference type="ChEBI" id="CHEBI:57783"/>
        <dbReference type="ChEBI" id="CHEBI:58349"/>
    </reaction>
    <physiologicalReaction direction="left-to-right" evidence="15">
        <dbReference type="Rhea" id="RHEA:44965"/>
    </physiologicalReaction>
</comment>
<comment type="catalytic activity">
    <reaction evidence="19">
        <text>(2E)-decenoyl-CoA + NADPH + H(+) = decanoyl-CoA + NADP(+)</text>
        <dbReference type="Rhea" id="RHEA:44960"/>
        <dbReference type="ChEBI" id="CHEBI:15378"/>
        <dbReference type="ChEBI" id="CHEBI:57783"/>
        <dbReference type="ChEBI" id="CHEBI:58349"/>
        <dbReference type="ChEBI" id="CHEBI:61406"/>
        <dbReference type="ChEBI" id="CHEBI:61430"/>
    </reaction>
    <physiologicalReaction direction="left-to-right" evidence="19">
        <dbReference type="Rhea" id="RHEA:44961"/>
    </physiologicalReaction>
</comment>
<evidence type="ECO:0000256" key="1">
    <source>
        <dbReference type="ARBA" id="ARBA00004275"/>
    </source>
</evidence>
<dbReference type="SUPFAM" id="SSF51735">
    <property type="entry name" value="NAD(P)-binding Rossmann-fold domains"/>
    <property type="match status" value="1"/>
</dbReference>
<evidence type="ECO:0000256" key="20">
    <source>
        <dbReference type="ARBA" id="ARBA00049559"/>
    </source>
</evidence>
<dbReference type="GO" id="GO:0006633">
    <property type="term" value="P:fatty acid biosynthetic process"/>
    <property type="evidence" value="ECO:0007669"/>
    <property type="project" value="UniProtKB-KW"/>
</dbReference>
<dbReference type="PANTHER" id="PTHR24317:SF7">
    <property type="entry name" value="PEROXISOMAL TRANS-2-ENOYL-COA REDUCTASE"/>
    <property type="match status" value="1"/>
</dbReference>
<keyword evidence="3" id="KW-0444">Lipid biosynthesis</keyword>
<dbReference type="STRING" id="490629.SAMN05216266_11135"/>
<dbReference type="FunFam" id="3.40.50.720:FF:000084">
    <property type="entry name" value="Short-chain dehydrogenase reductase"/>
    <property type="match status" value="1"/>
</dbReference>
<evidence type="ECO:0000256" key="19">
    <source>
        <dbReference type="ARBA" id="ARBA00049386"/>
    </source>
</evidence>
<keyword evidence="5" id="KW-0276">Fatty acid metabolism</keyword>
<dbReference type="RefSeq" id="WP_091674530.1">
    <property type="nucleotide sequence ID" value="NZ_FOKG01000011.1"/>
</dbReference>
<evidence type="ECO:0000256" key="9">
    <source>
        <dbReference type="ARBA" id="ARBA00023140"/>
    </source>
</evidence>
<sequence length="274" mass="28070">MTDSASPFSGRVAVVTGGGSGIGRAVATRYGAGGGTVVVCGRRREPLQETAEQIRAAGGRADAVVLDVRDADAVATAFATVRERHGRIDALVNNAAGNFVCPGEKLSPGGWRAVIDIVLNGTFHCTRAAADTMLGQGSGSVLSVIASYAWHGHPGTVHSAAAKAGVLAMTRTLAVEWADRGVRLNCIAPGPTETAGAGAALWAEPASRERVLASVPQARTAGTGEIAEAAAFLLDDRAAYITGEVLTVDGGQWLGKQVYGTPLAQVREAGDDRR</sequence>
<evidence type="ECO:0000256" key="15">
    <source>
        <dbReference type="ARBA" id="ARBA00047570"/>
    </source>
</evidence>
<comment type="function">
    <text evidence="11">Participates in chain elongation of fatty acids. Catalyzes the reduction of trans-2-enoyl-CoAs of varying chain lengths from 6:1 to 16:1, having maximum activity with 10:1 CoA. Has no 2,4-dienoyl-CoA reductase activity.</text>
</comment>
<evidence type="ECO:0000256" key="10">
    <source>
        <dbReference type="ARBA" id="ARBA00023160"/>
    </source>
</evidence>
<comment type="catalytic activity">
    <reaction evidence="20">
        <text>(2E)-octenoyl-CoA + NADPH + H(+) = octanoyl-CoA + NADP(+)</text>
        <dbReference type="Rhea" id="RHEA:44952"/>
        <dbReference type="ChEBI" id="CHEBI:15378"/>
        <dbReference type="ChEBI" id="CHEBI:57386"/>
        <dbReference type="ChEBI" id="CHEBI:57783"/>
        <dbReference type="ChEBI" id="CHEBI:58349"/>
        <dbReference type="ChEBI" id="CHEBI:62242"/>
    </reaction>
    <physiologicalReaction direction="left-to-right" evidence="20">
        <dbReference type="Rhea" id="RHEA:44953"/>
    </physiologicalReaction>
</comment>
<protein>
    <recommendedName>
        <fullName evidence="14">Peroxisomal trans-2-enoyl-CoA reductase</fullName>
        <ecNumber evidence="13">1.3.1.38</ecNumber>
    </recommendedName>
</protein>
<evidence type="ECO:0000313" key="22">
    <source>
        <dbReference type="Proteomes" id="UP000243799"/>
    </source>
</evidence>
<evidence type="ECO:0000256" key="8">
    <source>
        <dbReference type="ARBA" id="ARBA00023098"/>
    </source>
</evidence>
<evidence type="ECO:0000256" key="18">
    <source>
        <dbReference type="ARBA" id="ARBA00049251"/>
    </source>
</evidence>
<comment type="subcellular location">
    <subcellularLocation>
        <location evidence="1">Peroxisome</location>
    </subcellularLocation>
</comment>
<dbReference type="InterPro" id="IPR052388">
    <property type="entry name" value="Peroxisomal_t2-enoyl-CoA_red"/>
</dbReference>
<dbReference type="Proteomes" id="UP000243799">
    <property type="component" value="Unassembled WGS sequence"/>
</dbReference>
<dbReference type="EC" id="1.3.1.38" evidence="13"/>
<comment type="pathway">
    <text evidence="2">Lipid metabolism.</text>
</comment>
<evidence type="ECO:0000256" key="17">
    <source>
        <dbReference type="ARBA" id="ARBA00049108"/>
    </source>
</evidence>
<evidence type="ECO:0000256" key="7">
    <source>
        <dbReference type="ARBA" id="ARBA00023002"/>
    </source>
</evidence>
<dbReference type="InterPro" id="IPR036291">
    <property type="entry name" value="NAD(P)-bd_dom_sf"/>
</dbReference>
<dbReference type="PRINTS" id="PR00081">
    <property type="entry name" value="GDHRDH"/>
</dbReference>
<reference evidence="22" key="1">
    <citation type="submission" date="2016-10" db="EMBL/GenBank/DDBJ databases">
        <authorList>
            <person name="Varghese N."/>
            <person name="Submissions S."/>
        </authorList>
    </citation>
    <scope>NUCLEOTIDE SEQUENCE [LARGE SCALE GENOMIC DNA]</scope>
    <source>
        <strain evidence="22">CGMCC 4.3568</strain>
    </source>
</reference>
<keyword evidence="4" id="KW-0597">Phosphoprotein</keyword>
<evidence type="ECO:0000256" key="12">
    <source>
        <dbReference type="ARBA" id="ARBA00038622"/>
    </source>
</evidence>
<dbReference type="GO" id="GO:0019166">
    <property type="term" value="F:trans-2-enoyl-CoA reductase (NADPH) activity"/>
    <property type="evidence" value="ECO:0007669"/>
    <property type="project" value="UniProtKB-EC"/>
</dbReference>
<dbReference type="CDD" id="cd05369">
    <property type="entry name" value="TER_DECR_SDR_a"/>
    <property type="match status" value="1"/>
</dbReference>
<comment type="subunit">
    <text evidence="12">Interacts with PEX5, probably required to target it into peroxisomes.</text>
</comment>
<dbReference type="InterPro" id="IPR002347">
    <property type="entry name" value="SDR_fam"/>
</dbReference>
<evidence type="ECO:0000256" key="2">
    <source>
        <dbReference type="ARBA" id="ARBA00005189"/>
    </source>
</evidence>
<dbReference type="AlphaFoldDB" id="A0A1I1B2J4"/>
<keyword evidence="10" id="KW-0275">Fatty acid biosynthesis</keyword>
<comment type="catalytic activity">
    <reaction evidence="18">
        <text>a (2E)-enoyl-CoA + NADPH + H(+) = a 2,3-saturated acyl-CoA + NADP(+)</text>
        <dbReference type="Rhea" id="RHEA:33763"/>
        <dbReference type="ChEBI" id="CHEBI:15378"/>
        <dbReference type="ChEBI" id="CHEBI:57783"/>
        <dbReference type="ChEBI" id="CHEBI:58349"/>
        <dbReference type="ChEBI" id="CHEBI:58856"/>
        <dbReference type="ChEBI" id="CHEBI:65111"/>
        <dbReference type="EC" id="1.3.1.38"/>
    </reaction>
    <physiologicalReaction direction="left-to-right" evidence="18">
        <dbReference type="Rhea" id="RHEA:33764"/>
    </physiologicalReaction>
</comment>
<dbReference type="PANTHER" id="PTHR24317">
    <property type="entry name" value="PEROXISOMAL TRANS-2-ENOYL-COA REDUCTASE"/>
    <property type="match status" value="1"/>
</dbReference>
<comment type="catalytic activity">
    <reaction evidence="16">
        <text>(2E)-tetradecenoyl-CoA + NADPH + H(+) = tetradecanoyl-CoA + NADP(+)</text>
        <dbReference type="Rhea" id="RHEA:44968"/>
        <dbReference type="ChEBI" id="CHEBI:15378"/>
        <dbReference type="ChEBI" id="CHEBI:57385"/>
        <dbReference type="ChEBI" id="CHEBI:57783"/>
        <dbReference type="ChEBI" id="CHEBI:58349"/>
        <dbReference type="ChEBI" id="CHEBI:61405"/>
    </reaction>
    <physiologicalReaction direction="left-to-right" evidence="16">
        <dbReference type="Rhea" id="RHEA:44969"/>
    </physiologicalReaction>
</comment>
<evidence type="ECO:0000256" key="3">
    <source>
        <dbReference type="ARBA" id="ARBA00022516"/>
    </source>
</evidence>
<dbReference type="Pfam" id="PF13561">
    <property type="entry name" value="adh_short_C2"/>
    <property type="match status" value="1"/>
</dbReference>
<evidence type="ECO:0000256" key="5">
    <source>
        <dbReference type="ARBA" id="ARBA00022832"/>
    </source>
</evidence>
<evidence type="ECO:0000256" key="11">
    <source>
        <dbReference type="ARBA" id="ARBA00037124"/>
    </source>
</evidence>
<keyword evidence="22" id="KW-1185">Reference proteome</keyword>
<dbReference type="Gene3D" id="3.40.50.720">
    <property type="entry name" value="NAD(P)-binding Rossmann-like Domain"/>
    <property type="match status" value="1"/>
</dbReference>
<keyword evidence="6" id="KW-0521">NADP</keyword>
<evidence type="ECO:0000256" key="6">
    <source>
        <dbReference type="ARBA" id="ARBA00022857"/>
    </source>
</evidence>
<keyword evidence="8" id="KW-0443">Lipid metabolism</keyword>
<dbReference type="OrthoDB" id="286404at2"/>
<gene>
    <name evidence="21" type="ORF">SAMN05216266_11135</name>
</gene>
<evidence type="ECO:0000313" key="21">
    <source>
        <dbReference type="EMBL" id="SFB42908.1"/>
    </source>
</evidence>
<dbReference type="EMBL" id="FOKG01000011">
    <property type="protein sequence ID" value="SFB42908.1"/>
    <property type="molecule type" value="Genomic_DNA"/>
</dbReference>
<evidence type="ECO:0000256" key="16">
    <source>
        <dbReference type="ARBA" id="ARBA00048686"/>
    </source>
</evidence>
<evidence type="ECO:0000256" key="13">
    <source>
        <dbReference type="ARBA" id="ARBA00038849"/>
    </source>
</evidence>
<keyword evidence="7" id="KW-0560">Oxidoreductase</keyword>
<accession>A0A1I1B2J4</accession>
<evidence type="ECO:0000256" key="4">
    <source>
        <dbReference type="ARBA" id="ARBA00022553"/>
    </source>
</evidence>
<comment type="catalytic activity">
    <reaction evidence="17">
        <text>(2E)-hexenoyl-CoA + NADPH + H(+) = hexanoyl-CoA + NADP(+)</text>
        <dbReference type="Rhea" id="RHEA:44956"/>
        <dbReference type="ChEBI" id="CHEBI:15378"/>
        <dbReference type="ChEBI" id="CHEBI:57783"/>
        <dbReference type="ChEBI" id="CHEBI:58349"/>
        <dbReference type="ChEBI" id="CHEBI:62077"/>
        <dbReference type="ChEBI" id="CHEBI:62620"/>
    </reaction>
    <physiologicalReaction direction="left-to-right" evidence="17">
        <dbReference type="Rhea" id="RHEA:44957"/>
    </physiologicalReaction>
</comment>
<keyword evidence="9" id="KW-0576">Peroxisome</keyword>
<evidence type="ECO:0000256" key="14">
    <source>
        <dbReference type="ARBA" id="ARBA00041063"/>
    </source>
</evidence>